<protein>
    <recommendedName>
        <fullName evidence="2">Calmodulin-binding domain-containing protein</fullName>
    </recommendedName>
</protein>
<feature type="compositionally biased region" description="Basic and acidic residues" evidence="1">
    <location>
        <begin position="562"/>
        <end position="580"/>
    </location>
</feature>
<sequence length="675" mass="73453">MAEDNINSSLDLETLAKESEGGCPIKSSKIEALVLPSDGIGSRRYSTGKQNSHPGSDQTTNPHYLRASTGSCHDFCKYGRNHSSEQKPVLPLPRRRKKPLNQKPIPARASGTSVSGARDSEEAHFQTPAEIIKDVVFLQPKEVESSPVQDFSKLERKIKNMSSKGHSPKPLTRPSLSKSLDSLKPSSRKSWERDANTKPGRKKVMEPLTDSSTSKSSVSEATKLREQVSKGVEPLTASSTSKSSVSEATKPRKRVSKVVEPLTASSTSKSSVSEAIKPRKRLSLTSTPMKNQNQTGEADCGAKEGVSDKTLHVIQMEDVEPTQDGGIIGSLSSPESLLLPESSSVSHTPDSIIESKPSKTMTKSKQPVLPKPDIPSPVKLKFRRGKVLDIGNESHGPRRITLRKTRLVRKHQEDGNKEGKDKTLESVDDRSTSSPLPPSSGKEDEKNISADSKGVKSGGRSQIKTSKRGNLIVARVETPLPVKLKFRRGTVVNLHQENNSGPRRLNFRKGRTVRKNPEDKDTVDGKEGGEQDAKEAGPELATSKGGDDKKIGSNSNGANLHNENKRFSFAKGGRDLREIQGSKSSDSVKRRNSKKRTEGGENSKEAMEPRKVVLRHHQDVQEGKKDGQGLLLNNVIEETASKLVESKKSKVKALVGAFETVISLQEKKPSASSAS</sequence>
<dbReference type="Pfam" id="PF07839">
    <property type="entry name" value="CaM_binding"/>
    <property type="match status" value="1"/>
</dbReference>
<feature type="compositionally biased region" description="Basic residues" evidence="1">
    <location>
        <begin position="397"/>
        <end position="409"/>
    </location>
</feature>
<dbReference type="PANTHER" id="PTHR33349:SF41">
    <property type="entry name" value="EMB|CAB62594.1"/>
    <property type="match status" value="1"/>
</dbReference>
<feature type="region of interest" description="Disordered" evidence="1">
    <location>
        <begin position="143"/>
        <end position="303"/>
    </location>
</feature>
<feature type="compositionally biased region" description="Polar residues" evidence="1">
    <location>
        <begin position="283"/>
        <end position="296"/>
    </location>
</feature>
<evidence type="ECO:0000259" key="2">
    <source>
        <dbReference type="SMART" id="SM01054"/>
    </source>
</evidence>
<feature type="compositionally biased region" description="Low complexity" evidence="1">
    <location>
        <begin position="236"/>
        <end position="248"/>
    </location>
</feature>
<feature type="compositionally biased region" description="Basic and acidic residues" evidence="1">
    <location>
        <begin position="515"/>
        <end position="537"/>
    </location>
</feature>
<feature type="region of interest" description="Disordered" evidence="1">
    <location>
        <begin position="78"/>
        <end position="126"/>
    </location>
</feature>
<dbReference type="SMART" id="SM01054">
    <property type="entry name" value="CaM_binding"/>
    <property type="match status" value="1"/>
</dbReference>
<proteinExistence type="predicted"/>
<reference evidence="3 4" key="1">
    <citation type="submission" date="2018-06" db="EMBL/GenBank/DDBJ databases">
        <title>The Genome of Cuscuta australis (Dodder) Provides Insight into the Evolution of Plant Parasitism.</title>
        <authorList>
            <person name="Liu H."/>
        </authorList>
    </citation>
    <scope>NUCLEOTIDE SEQUENCE [LARGE SCALE GENOMIC DNA]</scope>
    <source>
        <strain evidence="4">cv. Yunnan</strain>
        <tissue evidence="3">Vines</tissue>
    </source>
</reference>
<evidence type="ECO:0000313" key="4">
    <source>
        <dbReference type="Proteomes" id="UP000249390"/>
    </source>
</evidence>
<feature type="region of interest" description="Disordered" evidence="1">
    <location>
        <begin position="494"/>
        <end position="610"/>
    </location>
</feature>
<feature type="compositionally biased region" description="Polar residues" evidence="1">
    <location>
        <begin position="44"/>
        <end position="62"/>
    </location>
</feature>
<feature type="compositionally biased region" description="Basic residues" evidence="1">
    <location>
        <begin position="505"/>
        <end position="514"/>
    </location>
</feature>
<accession>A0A328DMX4</accession>
<evidence type="ECO:0000256" key="1">
    <source>
        <dbReference type="SAM" id="MobiDB-lite"/>
    </source>
</evidence>
<dbReference type="AlphaFoldDB" id="A0A328DMX4"/>
<gene>
    <name evidence="3" type="ORF">DM860_005095</name>
</gene>
<dbReference type="PANTHER" id="PTHR33349">
    <property type="entry name" value="EMB|CAB62594.1"/>
    <property type="match status" value="1"/>
</dbReference>
<feature type="compositionally biased region" description="Basic and acidic residues" evidence="1">
    <location>
        <begin position="410"/>
        <end position="431"/>
    </location>
</feature>
<feature type="compositionally biased region" description="Basic and acidic residues" evidence="1">
    <location>
        <begin position="595"/>
        <end position="610"/>
    </location>
</feature>
<feature type="region of interest" description="Disordered" evidence="1">
    <location>
        <begin position="319"/>
        <end position="472"/>
    </location>
</feature>
<feature type="compositionally biased region" description="Low complexity" evidence="1">
    <location>
        <begin position="173"/>
        <end position="185"/>
    </location>
</feature>
<keyword evidence="4" id="KW-1185">Reference proteome</keyword>
<feature type="compositionally biased region" description="Low complexity" evidence="1">
    <location>
        <begin position="330"/>
        <end position="344"/>
    </location>
</feature>
<feature type="compositionally biased region" description="Polar residues" evidence="1">
    <location>
        <begin position="552"/>
        <end position="561"/>
    </location>
</feature>
<name>A0A328DMX4_9ASTE</name>
<comment type="caution">
    <text evidence="3">The sequence shown here is derived from an EMBL/GenBank/DDBJ whole genome shotgun (WGS) entry which is preliminary data.</text>
</comment>
<feature type="domain" description="Calmodulin-binding" evidence="2">
    <location>
        <begin position="558"/>
        <end position="663"/>
    </location>
</feature>
<dbReference type="GO" id="GO:0005516">
    <property type="term" value="F:calmodulin binding"/>
    <property type="evidence" value="ECO:0007669"/>
    <property type="project" value="InterPro"/>
</dbReference>
<dbReference type="InterPro" id="IPR012417">
    <property type="entry name" value="CaM-bd_dom_pln"/>
</dbReference>
<organism evidence="3 4">
    <name type="scientific">Cuscuta australis</name>
    <dbReference type="NCBI Taxonomy" id="267555"/>
    <lineage>
        <taxon>Eukaryota</taxon>
        <taxon>Viridiplantae</taxon>
        <taxon>Streptophyta</taxon>
        <taxon>Embryophyta</taxon>
        <taxon>Tracheophyta</taxon>
        <taxon>Spermatophyta</taxon>
        <taxon>Magnoliopsida</taxon>
        <taxon>eudicotyledons</taxon>
        <taxon>Gunneridae</taxon>
        <taxon>Pentapetalae</taxon>
        <taxon>asterids</taxon>
        <taxon>lamiids</taxon>
        <taxon>Solanales</taxon>
        <taxon>Convolvulaceae</taxon>
        <taxon>Cuscuteae</taxon>
        <taxon>Cuscuta</taxon>
        <taxon>Cuscuta subgen. Grammica</taxon>
        <taxon>Cuscuta sect. Cleistogrammica</taxon>
    </lineage>
</organism>
<dbReference type="Proteomes" id="UP000249390">
    <property type="component" value="Unassembled WGS sequence"/>
</dbReference>
<evidence type="ECO:0000313" key="3">
    <source>
        <dbReference type="EMBL" id="RAL46816.1"/>
    </source>
</evidence>
<dbReference type="EMBL" id="NQVE01000122">
    <property type="protein sequence ID" value="RAL46816.1"/>
    <property type="molecule type" value="Genomic_DNA"/>
</dbReference>
<feature type="region of interest" description="Disordered" evidence="1">
    <location>
        <begin position="36"/>
        <end position="66"/>
    </location>
</feature>